<sequence>MPFAFCYLDMKERFHICFCTDIHVVQMFLNFHFCQLYFQTLLRCKFTEG</sequence>
<dbReference type="EMBL" id="GGEC01004593">
    <property type="protein sequence ID" value="MBW85076.1"/>
    <property type="molecule type" value="Transcribed_RNA"/>
</dbReference>
<proteinExistence type="predicted"/>
<dbReference type="GO" id="GO:0005576">
    <property type="term" value="C:extracellular region"/>
    <property type="evidence" value="ECO:0007669"/>
    <property type="project" value="InterPro"/>
</dbReference>
<dbReference type="GO" id="GO:0005179">
    <property type="term" value="F:hormone activity"/>
    <property type="evidence" value="ECO:0007669"/>
    <property type="project" value="InterPro"/>
</dbReference>
<reference evidence="1" key="1">
    <citation type="submission" date="2018-02" db="EMBL/GenBank/DDBJ databases">
        <title>Rhizophora mucronata_Transcriptome.</title>
        <authorList>
            <person name="Meera S.P."/>
            <person name="Sreeshan A."/>
            <person name="Augustine A."/>
        </authorList>
    </citation>
    <scope>NUCLEOTIDE SEQUENCE</scope>
    <source>
        <tissue evidence="1">Leaf</tissue>
    </source>
</reference>
<dbReference type="InterPro" id="IPR018116">
    <property type="entry name" value="Somatotropin_CS"/>
</dbReference>
<accession>A0A2P2IV14</accession>
<dbReference type="PROSITE" id="PS00338">
    <property type="entry name" value="SOMATOTROPIN_2"/>
    <property type="match status" value="1"/>
</dbReference>
<name>A0A2P2IV14_RHIMU</name>
<dbReference type="AlphaFoldDB" id="A0A2P2IV14"/>
<evidence type="ECO:0000313" key="1">
    <source>
        <dbReference type="EMBL" id="MBW85076.1"/>
    </source>
</evidence>
<protein>
    <submittedName>
        <fullName evidence="1">Uncharacterized protein</fullName>
    </submittedName>
</protein>
<organism evidence="1">
    <name type="scientific">Rhizophora mucronata</name>
    <name type="common">Asiatic mangrove</name>
    <dbReference type="NCBI Taxonomy" id="61149"/>
    <lineage>
        <taxon>Eukaryota</taxon>
        <taxon>Viridiplantae</taxon>
        <taxon>Streptophyta</taxon>
        <taxon>Embryophyta</taxon>
        <taxon>Tracheophyta</taxon>
        <taxon>Spermatophyta</taxon>
        <taxon>Magnoliopsida</taxon>
        <taxon>eudicotyledons</taxon>
        <taxon>Gunneridae</taxon>
        <taxon>Pentapetalae</taxon>
        <taxon>rosids</taxon>
        <taxon>fabids</taxon>
        <taxon>Malpighiales</taxon>
        <taxon>Rhizophoraceae</taxon>
        <taxon>Rhizophora</taxon>
    </lineage>
</organism>